<dbReference type="VEuPathDB" id="FungiDB:NEUTE1DRAFT_95348"/>
<organism evidence="1 2">
    <name type="scientific">Neurospora tetrasperma (strain FGSC 2508 / ATCC MYA-4615 / P0657)</name>
    <dbReference type="NCBI Taxonomy" id="510951"/>
    <lineage>
        <taxon>Eukaryota</taxon>
        <taxon>Fungi</taxon>
        <taxon>Dikarya</taxon>
        <taxon>Ascomycota</taxon>
        <taxon>Pezizomycotina</taxon>
        <taxon>Sordariomycetes</taxon>
        <taxon>Sordariomycetidae</taxon>
        <taxon>Sordariales</taxon>
        <taxon>Sordariaceae</taxon>
        <taxon>Neurospora</taxon>
    </lineage>
</organism>
<proteinExistence type="predicted"/>
<evidence type="ECO:0000313" key="2">
    <source>
        <dbReference type="Proteomes" id="UP000008065"/>
    </source>
</evidence>
<evidence type="ECO:0000313" key="1">
    <source>
        <dbReference type="EMBL" id="EGO56676.1"/>
    </source>
</evidence>
<protein>
    <submittedName>
        <fullName evidence="1">Uncharacterized protein</fullName>
    </submittedName>
</protein>
<dbReference type="AlphaFoldDB" id="F8MQP6"/>
<dbReference type="Proteomes" id="UP000008065">
    <property type="component" value="Unassembled WGS sequence"/>
</dbReference>
<dbReference type="KEGG" id="nte:NEUTE1DRAFT95348"/>
<name>F8MQP6_NEUT8</name>
<keyword evidence="2" id="KW-1185">Reference proteome</keyword>
<gene>
    <name evidence="1" type="ORF">NEUTE1DRAFT_95348</name>
</gene>
<dbReference type="EMBL" id="GL891305">
    <property type="protein sequence ID" value="EGO56676.1"/>
    <property type="molecule type" value="Genomic_DNA"/>
</dbReference>
<accession>F8MQP6</accession>
<dbReference type="HOGENOM" id="CLU_2740643_0_0_1"/>
<dbReference type="RefSeq" id="XP_009852251.1">
    <property type="nucleotide sequence ID" value="XM_009853949.1"/>
</dbReference>
<sequence>MLAGGYGPWPLSLSPIDAVESSGVLECRPAAVHHAERELALLVVPDESDRNWVFSIRAVFIEEGWLRYCVGG</sequence>
<dbReference type="GeneID" id="20831676"/>
<reference evidence="2" key="1">
    <citation type="journal article" date="2011" name="Genetics">
        <title>Massive changes in genome architecture accompany the transition to self-fertility in the filamentous fungus Neurospora tetrasperma.</title>
        <authorList>
            <person name="Ellison C.E."/>
            <person name="Stajich J.E."/>
            <person name="Jacobson D.J."/>
            <person name="Natvig D.O."/>
            <person name="Lapidus A."/>
            <person name="Foster B."/>
            <person name="Aerts A."/>
            <person name="Riley R."/>
            <person name="Lindquist E.A."/>
            <person name="Grigoriev I.V."/>
            <person name="Taylor J.W."/>
        </authorList>
    </citation>
    <scope>NUCLEOTIDE SEQUENCE [LARGE SCALE GENOMIC DNA]</scope>
    <source>
        <strain evidence="2">FGSC 2508 / P0657</strain>
    </source>
</reference>